<evidence type="ECO:0000256" key="3">
    <source>
        <dbReference type="ARBA" id="ARBA00022559"/>
    </source>
</evidence>
<feature type="transmembrane region" description="Helical" evidence="14">
    <location>
        <begin position="367"/>
        <end position="385"/>
    </location>
</feature>
<dbReference type="SUPFAM" id="SSF52343">
    <property type="entry name" value="Ferredoxin reductase-like, C-terminal NADP-linked domain"/>
    <property type="match status" value="1"/>
</dbReference>
<dbReference type="FunFam" id="2.40.30.10:FF:000059">
    <property type="entry name" value="dual oxidase isoform X1"/>
    <property type="match status" value="1"/>
</dbReference>
<feature type="region of interest" description="Disordered" evidence="13">
    <location>
        <begin position="1"/>
        <end position="20"/>
    </location>
</feature>
<dbReference type="SMART" id="SM00054">
    <property type="entry name" value="EFh"/>
    <property type="match status" value="2"/>
</dbReference>
<evidence type="ECO:0000256" key="4">
    <source>
        <dbReference type="ARBA" id="ARBA00022630"/>
    </source>
</evidence>
<dbReference type="InterPro" id="IPR013623">
    <property type="entry name" value="NADPH_Ox"/>
</dbReference>
<feature type="domain" description="FAD-binding FR-type" evidence="16">
    <location>
        <begin position="521"/>
        <end position="647"/>
    </location>
</feature>
<dbReference type="CDD" id="cd06186">
    <property type="entry name" value="NOX_Duox_like_FAD_NADP"/>
    <property type="match status" value="1"/>
</dbReference>
<dbReference type="Pfam" id="PF08030">
    <property type="entry name" value="NAD_binding_6"/>
    <property type="match status" value="1"/>
</dbReference>
<keyword evidence="9" id="KW-0521">NADP</keyword>
<dbReference type="Gene3D" id="1.10.238.10">
    <property type="entry name" value="EF-hand"/>
    <property type="match status" value="1"/>
</dbReference>
<sequence>MNSFDNLNDNNNNNGEYTQKWNLDPDMIDVMVEVPIINDKKGSFKTRDEQQRHGASRPAGMRLGRRQSKAERGFKSLRFLDHSVTGREVDAWRAIEHRFHQHAIDHRLPRDKFGLCIGMGGDSKDFAGELFDTLMRRRRLCLGGGITLEELHGFWEDITNQDMDFRLQIFFEMCDKNGDGKLSESEVKEVIILSASANKLGNLKSQAGYYASMIMEELDPDHLGYIELSQLEALLREVMVFDQDNSKVMGKRTCTLTRAMIPKRYRTPVSRVISRTVELVHDNWKRIWVIVVWLAINVLLFLWKFNEYKKHKGFKIMGYCLCAAKGGAETTKFNMALVLLPVCRSTLTSLRSTFLSKIIPFDDNINFHKVIAVGIVIGTCIHVFMHISCDFPRIIGCPREKFMLLLGPNFNYHQPSYQDLAKSIPGVSGVFMLIIMGISYVLASHQFRRNVIQLPSPLHHLAGFNAFWYSHHLLIVVYVLFIIHGYYLFLITQWYVKSTWMYLAIPMSLYASERLLASVAELKHSVDIIKAVIYTGNVLALYMTRPQVFRYRSGMYLFIKCPDISSFEWHPFTITSAPGDDYLSCHIRTLGDWTAELYYRFAKISCLLSVSIVFDQIVTNILLFLFYLIFRYPRIVIKGPYGAPAQDYKKYDILLLIGLGIGATPMISIIKDVLNSIKPIDNHSVSLLPKKLSYPLNYSFQIYIHKRHSLKTNRCGPERTYFYWITREQGSFEWFKGVMNDISEYDHDHVIEMHNYLTSVYEEGDVRSALITMVQKLQHARNGVDVLSESRIRTHFARPNWRKVFTELANNHMASRVGVFYCGSATLTQTLRKLCQEFSLSSTTRFHFHKENF</sequence>
<feature type="region of interest" description="Disordered" evidence="13">
    <location>
        <begin position="41"/>
        <end position="68"/>
    </location>
</feature>
<dbReference type="InterPro" id="IPR017938">
    <property type="entry name" value="Riboflavin_synthase-like_b-brl"/>
</dbReference>
<dbReference type="PROSITE" id="PS00018">
    <property type="entry name" value="EF_HAND_1"/>
    <property type="match status" value="1"/>
</dbReference>
<proteinExistence type="inferred from homology"/>
<keyword evidence="3" id="KW-0575">Peroxidase</keyword>
<dbReference type="InterPro" id="IPR011992">
    <property type="entry name" value="EF-hand-dom_pair"/>
</dbReference>
<dbReference type="Gene3D" id="3.40.50.80">
    <property type="entry name" value="Nucleotide-binding domain of ferredoxin-NADP reductase (FNR) module"/>
    <property type="match status" value="1"/>
</dbReference>
<keyword evidence="5 14" id="KW-0812">Transmembrane</keyword>
<dbReference type="InterPro" id="IPR013121">
    <property type="entry name" value="Fe_red_NAD-bd_6"/>
</dbReference>
<dbReference type="InterPro" id="IPR013112">
    <property type="entry name" value="FAD-bd_8"/>
</dbReference>
<accession>A0A5A7SX91</accession>
<evidence type="ECO:0000313" key="17">
    <source>
        <dbReference type="EMBL" id="KAA0033887.1"/>
    </source>
</evidence>
<feature type="domain" description="EF-hand" evidence="15">
    <location>
        <begin position="162"/>
        <end position="197"/>
    </location>
</feature>
<dbReference type="PANTHER" id="PTHR11972">
    <property type="entry name" value="NADPH OXIDASE"/>
    <property type="match status" value="1"/>
</dbReference>
<dbReference type="SFLD" id="SFLDG01169">
    <property type="entry name" value="NADPH_oxidase_subgroup_(NOX)"/>
    <property type="match status" value="1"/>
</dbReference>
<dbReference type="PRINTS" id="PR00466">
    <property type="entry name" value="GP91PHOX"/>
</dbReference>
<feature type="compositionally biased region" description="Basic and acidic residues" evidence="13">
    <location>
        <begin position="41"/>
        <end position="52"/>
    </location>
</feature>
<organism evidence="17 18">
    <name type="scientific">Cucumis melo var. makuwa</name>
    <name type="common">Oriental melon</name>
    <dbReference type="NCBI Taxonomy" id="1194695"/>
    <lineage>
        <taxon>Eukaryota</taxon>
        <taxon>Viridiplantae</taxon>
        <taxon>Streptophyta</taxon>
        <taxon>Embryophyta</taxon>
        <taxon>Tracheophyta</taxon>
        <taxon>Spermatophyta</taxon>
        <taxon>Magnoliopsida</taxon>
        <taxon>eudicotyledons</taxon>
        <taxon>Gunneridae</taxon>
        <taxon>Pentapetalae</taxon>
        <taxon>rosids</taxon>
        <taxon>fabids</taxon>
        <taxon>Cucurbitales</taxon>
        <taxon>Cucurbitaceae</taxon>
        <taxon>Benincaseae</taxon>
        <taxon>Cucumis</taxon>
    </lineage>
</organism>
<dbReference type="Pfam" id="PF01794">
    <property type="entry name" value="Ferric_reduct"/>
    <property type="match status" value="1"/>
</dbReference>
<evidence type="ECO:0000256" key="8">
    <source>
        <dbReference type="ARBA" id="ARBA00022837"/>
    </source>
</evidence>
<dbReference type="InterPro" id="IPR000778">
    <property type="entry name" value="Cyt_b245_heavy_chain"/>
</dbReference>
<evidence type="ECO:0000256" key="12">
    <source>
        <dbReference type="ARBA" id="ARBA00023136"/>
    </source>
</evidence>
<protein>
    <submittedName>
        <fullName evidence="17">Respiratory burst oxidase-like protein H</fullName>
    </submittedName>
</protein>
<evidence type="ECO:0000313" key="18">
    <source>
        <dbReference type="Proteomes" id="UP000321393"/>
    </source>
</evidence>
<keyword evidence="11" id="KW-0560">Oxidoreductase</keyword>
<dbReference type="GO" id="GO:0016174">
    <property type="term" value="F:NAD(P)H oxidase H2O2-forming activity"/>
    <property type="evidence" value="ECO:0007669"/>
    <property type="project" value="TreeGrafter"/>
</dbReference>
<evidence type="ECO:0000256" key="11">
    <source>
        <dbReference type="ARBA" id="ARBA00023002"/>
    </source>
</evidence>
<evidence type="ECO:0000256" key="6">
    <source>
        <dbReference type="ARBA" id="ARBA00022723"/>
    </source>
</evidence>
<keyword evidence="10 14" id="KW-1133">Transmembrane helix</keyword>
<dbReference type="InterPro" id="IPR017927">
    <property type="entry name" value="FAD-bd_FR_type"/>
</dbReference>
<evidence type="ECO:0000256" key="7">
    <source>
        <dbReference type="ARBA" id="ARBA00022827"/>
    </source>
</evidence>
<dbReference type="InterPro" id="IPR050369">
    <property type="entry name" value="RBOH/FRE"/>
</dbReference>
<feature type="transmembrane region" description="Helical" evidence="14">
    <location>
        <begin position="464"/>
        <end position="487"/>
    </location>
</feature>
<dbReference type="PANTHER" id="PTHR11972:SF54">
    <property type="entry name" value="RESPIRATORY BURST OXIDASE HOMOLOG PROTEIN J-RELATED"/>
    <property type="match status" value="1"/>
</dbReference>
<comment type="similarity">
    <text evidence="2">Belongs to the RBOH (TC 5.B.1.3) family.</text>
</comment>
<evidence type="ECO:0000256" key="5">
    <source>
        <dbReference type="ARBA" id="ARBA00022692"/>
    </source>
</evidence>
<dbReference type="GO" id="GO:0005509">
    <property type="term" value="F:calcium ion binding"/>
    <property type="evidence" value="ECO:0007669"/>
    <property type="project" value="InterPro"/>
</dbReference>
<dbReference type="OrthoDB" id="167398at2759"/>
<evidence type="ECO:0000259" key="15">
    <source>
        <dbReference type="PROSITE" id="PS50222"/>
    </source>
</evidence>
<evidence type="ECO:0000259" key="16">
    <source>
        <dbReference type="PROSITE" id="PS51384"/>
    </source>
</evidence>
<evidence type="ECO:0000256" key="1">
    <source>
        <dbReference type="ARBA" id="ARBA00004141"/>
    </source>
</evidence>
<feature type="compositionally biased region" description="Low complexity" evidence="13">
    <location>
        <begin position="1"/>
        <end position="14"/>
    </location>
</feature>
<evidence type="ECO:0000256" key="14">
    <source>
        <dbReference type="SAM" id="Phobius"/>
    </source>
</evidence>
<dbReference type="PROSITE" id="PS51384">
    <property type="entry name" value="FAD_FR"/>
    <property type="match status" value="1"/>
</dbReference>
<dbReference type="EMBL" id="SSTE01020563">
    <property type="protein sequence ID" value="KAA0033887.1"/>
    <property type="molecule type" value="Genomic_DNA"/>
</dbReference>
<dbReference type="InterPro" id="IPR002048">
    <property type="entry name" value="EF_hand_dom"/>
</dbReference>
<dbReference type="GO" id="GO:0042742">
    <property type="term" value="P:defense response to bacterium"/>
    <property type="evidence" value="ECO:0007669"/>
    <property type="project" value="UniProtKB-ARBA"/>
</dbReference>
<feature type="transmembrane region" description="Helical" evidence="14">
    <location>
        <begin position="607"/>
        <end position="630"/>
    </location>
</feature>
<feature type="transmembrane region" description="Helical" evidence="14">
    <location>
        <begin position="424"/>
        <end position="443"/>
    </location>
</feature>
<keyword evidence="7" id="KW-0274">FAD</keyword>
<dbReference type="GO" id="GO:0005886">
    <property type="term" value="C:plasma membrane"/>
    <property type="evidence" value="ECO:0007669"/>
    <property type="project" value="TreeGrafter"/>
</dbReference>
<dbReference type="AlphaFoldDB" id="A0A5A7SX91"/>
<evidence type="ECO:0000256" key="9">
    <source>
        <dbReference type="ARBA" id="ARBA00022857"/>
    </source>
</evidence>
<dbReference type="InterPro" id="IPR039261">
    <property type="entry name" value="FNR_nucleotide-bd"/>
</dbReference>
<reference evidence="17 18" key="1">
    <citation type="submission" date="2019-08" db="EMBL/GenBank/DDBJ databases">
        <title>Draft genome sequences of two oriental melons (Cucumis melo L. var makuwa).</title>
        <authorList>
            <person name="Kwon S.-Y."/>
        </authorList>
    </citation>
    <scope>NUCLEOTIDE SEQUENCE [LARGE SCALE GENOMIC DNA]</scope>
    <source>
        <strain evidence="18">cv. SW 3</strain>
        <tissue evidence="17">Leaf</tissue>
    </source>
</reference>
<dbReference type="GO" id="GO:0004601">
    <property type="term" value="F:peroxidase activity"/>
    <property type="evidence" value="ECO:0007669"/>
    <property type="project" value="UniProtKB-KW"/>
</dbReference>
<dbReference type="Gene3D" id="2.40.30.10">
    <property type="entry name" value="Translation factors"/>
    <property type="match status" value="1"/>
</dbReference>
<dbReference type="Proteomes" id="UP000321393">
    <property type="component" value="Unassembled WGS sequence"/>
</dbReference>
<feature type="transmembrane region" description="Helical" evidence="14">
    <location>
        <begin position="287"/>
        <end position="305"/>
    </location>
</feature>
<dbReference type="Pfam" id="PF08022">
    <property type="entry name" value="FAD_binding_8"/>
    <property type="match status" value="1"/>
</dbReference>
<keyword evidence="6" id="KW-0479">Metal-binding</keyword>
<keyword evidence="4" id="KW-0285">Flavoprotein</keyword>
<evidence type="ECO:0000256" key="2">
    <source>
        <dbReference type="ARBA" id="ARBA00007975"/>
    </source>
</evidence>
<dbReference type="SUPFAM" id="SSF47473">
    <property type="entry name" value="EF-hand"/>
    <property type="match status" value="1"/>
</dbReference>
<dbReference type="GO" id="GO:0009653">
    <property type="term" value="P:anatomical structure morphogenesis"/>
    <property type="evidence" value="ECO:0007669"/>
    <property type="project" value="UniProtKB-ARBA"/>
</dbReference>
<keyword evidence="8" id="KW-0106">Calcium</keyword>
<evidence type="ECO:0000256" key="10">
    <source>
        <dbReference type="ARBA" id="ARBA00022989"/>
    </source>
</evidence>
<keyword evidence="12 14" id="KW-0472">Membrane</keyword>
<dbReference type="InterPro" id="IPR018247">
    <property type="entry name" value="EF_Hand_1_Ca_BS"/>
</dbReference>
<dbReference type="SUPFAM" id="SSF63380">
    <property type="entry name" value="Riboflavin synthase domain-like"/>
    <property type="match status" value="1"/>
</dbReference>
<comment type="subcellular location">
    <subcellularLocation>
        <location evidence="1">Membrane</location>
        <topology evidence="1">Multi-pass membrane protein</topology>
    </subcellularLocation>
</comment>
<dbReference type="Pfam" id="PF08414">
    <property type="entry name" value="NADPH_Ox"/>
    <property type="match status" value="1"/>
</dbReference>
<evidence type="ECO:0000256" key="13">
    <source>
        <dbReference type="SAM" id="MobiDB-lite"/>
    </source>
</evidence>
<dbReference type="InterPro" id="IPR013130">
    <property type="entry name" value="Fe3_Rdtase_TM_dom"/>
</dbReference>
<dbReference type="PROSITE" id="PS50222">
    <property type="entry name" value="EF_HAND_2"/>
    <property type="match status" value="1"/>
</dbReference>
<comment type="caution">
    <text evidence="17">The sequence shown here is derived from an EMBL/GenBank/DDBJ whole genome shotgun (WGS) entry which is preliminary data.</text>
</comment>
<dbReference type="GO" id="GO:0016175">
    <property type="term" value="F:superoxide-generating NAD(P)H oxidase activity"/>
    <property type="evidence" value="ECO:0007669"/>
    <property type="project" value="UniProtKB-ARBA"/>
</dbReference>
<feature type="transmembrane region" description="Helical" evidence="14">
    <location>
        <begin position="651"/>
        <end position="670"/>
    </location>
</feature>
<gene>
    <name evidence="17" type="ORF">E6C27_scaffold43059G00720</name>
</gene>
<name>A0A5A7SX91_CUCMM</name>